<dbReference type="Pfam" id="PF01832">
    <property type="entry name" value="Glucosaminidase"/>
    <property type="match status" value="1"/>
</dbReference>
<feature type="compositionally biased region" description="Low complexity" evidence="3">
    <location>
        <begin position="294"/>
        <end position="323"/>
    </location>
</feature>
<dbReference type="InterPro" id="IPR038200">
    <property type="entry name" value="GW_dom_sf"/>
</dbReference>
<dbReference type="PANTHER" id="PTHR33308">
    <property type="entry name" value="PEPTIDOGLYCAN HYDROLASE FLGJ"/>
    <property type="match status" value="1"/>
</dbReference>
<dbReference type="InterPro" id="IPR002901">
    <property type="entry name" value="MGlyc_endo_b_GlcNAc-like_dom"/>
</dbReference>
<proteinExistence type="inferred from homology"/>
<dbReference type="PANTHER" id="PTHR33308:SF9">
    <property type="entry name" value="PEPTIDOGLYCAN HYDROLASE FLGJ"/>
    <property type="match status" value="1"/>
</dbReference>
<dbReference type="Gene3D" id="4.10.80.30">
    <property type="entry name" value="DNA polymerase, domain 6"/>
    <property type="match status" value="1"/>
</dbReference>
<evidence type="ECO:0000313" key="6">
    <source>
        <dbReference type="Proteomes" id="UP001597188"/>
    </source>
</evidence>
<dbReference type="SUPFAM" id="SSF82057">
    <property type="entry name" value="Prokaryotic SH3-related domain"/>
    <property type="match status" value="1"/>
</dbReference>
<accession>A0ABW4BWF9</accession>
<protein>
    <submittedName>
        <fullName evidence="5">Glucosaminidase domain-containing protein</fullName>
    </submittedName>
</protein>
<organism evidence="5 6">
    <name type="scientific">Lactiplantibacillus songbeiensis</name>
    <dbReference type="NCBI Taxonomy" id="2559920"/>
    <lineage>
        <taxon>Bacteria</taxon>
        <taxon>Bacillati</taxon>
        <taxon>Bacillota</taxon>
        <taxon>Bacilli</taxon>
        <taxon>Lactobacillales</taxon>
        <taxon>Lactobacillaceae</taxon>
        <taxon>Lactiplantibacillus</taxon>
    </lineage>
</organism>
<reference evidence="6" key="1">
    <citation type="journal article" date="2019" name="Int. J. Syst. Evol. Microbiol.">
        <title>The Global Catalogue of Microorganisms (GCM) 10K type strain sequencing project: providing services to taxonomists for standard genome sequencing and annotation.</title>
        <authorList>
            <consortium name="The Broad Institute Genomics Platform"/>
            <consortium name="The Broad Institute Genome Sequencing Center for Infectious Disease"/>
            <person name="Wu L."/>
            <person name="Ma J."/>
        </authorList>
    </citation>
    <scope>NUCLEOTIDE SEQUENCE [LARGE SCALE GENOMIC DNA]</scope>
    <source>
        <strain evidence="6">CCM 8931</strain>
    </source>
</reference>
<evidence type="ECO:0000256" key="3">
    <source>
        <dbReference type="SAM" id="MobiDB-lite"/>
    </source>
</evidence>
<feature type="region of interest" description="Disordered" evidence="3">
    <location>
        <begin position="294"/>
        <end position="362"/>
    </location>
</feature>
<comment type="similarity">
    <text evidence="1">Belongs to the glycosyl hydrolase 73 family.</text>
</comment>
<feature type="compositionally biased region" description="Low complexity" evidence="3">
    <location>
        <begin position="330"/>
        <end position="362"/>
    </location>
</feature>
<dbReference type="SMART" id="SM00047">
    <property type="entry name" value="LYZ2"/>
    <property type="match status" value="1"/>
</dbReference>
<evidence type="ECO:0000256" key="2">
    <source>
        <dbReference type="ARBA" id="ARBA00022801"/>
    </source>
</evidence>
<dbReference type="Gene3D" id="1.10.530.10">
    <property type="match status" value="1"/>
</dbReference>
<keyword evidence="2" id="KW-0378">Hydrolase</keyword>
<sequence length="362" mass="39469">MVKQVSKNKIAKQFLLGLIILVTLVGWIGTPRVAASTQTSFINKLGPNALKVSQKYKLYGSVMVAQAIVESGWGKSTLSKTAKNYYGIKGSYKGKSVSMRTAEYSSNGTLYYTNAKFRKYPSIKASMTDNAKTLRHGTAWDANYYAGTWRANAKTYQKATAALSSRYSTNSAYGQQLDRIIATWNLHKRFDKKYVAATYTPYKAYTIMKSSNHKIYSHIVNTRSGITSRSSKTYADQIVAIDMKGTKTSGTKTWYRVKAGTKKGWMTKGAVMHTSPLKANVIAAHNKLFKPAVKTQTKTTDSSSSSTTNAVATSQSATSSQSSNDERSTKSTGKTDSSSTSSSQAEASSTATTTSETTETEE</sequence>
<evidence type="ECO:0000313" key="5">
    <source>
        <dbReference type="EMBL" id="MFD1419517.1"/>
    </source>
</evidence>
<evidence type="ECO:0000256" key="1">
    <source>
        <dbReference type="ARBA" id="ARBA00010266"/>
    </source>
</evidence>
<dbReference type="Gene3D" id="2.30.30.170">
    <property type="match status" value="1"/>
</dbReference>
<name>A0ABW4BWF9_9LACO</name>
<dbReference type="Proteomes" id="UP001597188">
    <property type="component" value="Unassembled WGS sequence"/>
</dbReference>
<dbReference type="RefSeq" id="WP_137634665.1">
    <property type="nucleotide sequence ID" value="NZ_BJDL01000012.1"/>
</dbReference>
<evidence type="ECO:0000259" key="4">
    <source>
        <dbReference type="SMART" id="SM00047"/>
    </source>
</evidence>
<comment type="caution">
    <text evidence="5">The sequence shown here is derived from an EMBL/GenBank/DDBJ whole genome shotgun (WGS) entry which is preliminary data.</text>
</comment>
<keyword evidence="6" id="KW-1185">Reference proteome</keyword>
<feature type="domain" description="Mannosyl-glycoprotein endo-beta-N-acetylglucosamidase-like" evidence="4">
    <location>
        <begin position="30"/>
        <end position="191"/>
    </location>
</feature>
<dbReference type="EMBL" id="JBHTOJ010000004">
    <property type="protein sequence ID" value="MFD1419517.1"/>
    <property type="molecule type" value="Genomic_DNA"/>
</dbReference>
<dbReference type="InterPro" id="IPR051056">
    <property type="entry name" value="Glycosyl_Hydrolase_73"/>
</dbReference>
<gene>
    <name evidence="5" type="ORF">ACFQ5L_00905</name>
</gene>